<comment type="caution">
    <text evidence="2">The sequence shown here is derived from an EMBL/GenBank/DDBJ whole genome shotgun (WGS) entry which is preliminary data.</text>
</comment>
<dbReference type="AlphaFoldDB" id="A0AAD6T4G6"/>
<dbReference type="Proteomes" id="UP001218188">
    <property type="component" value="Unassembled WGS sequence"/>
</dbReference>
<protein>
    <submittedName>
        <fullName evidence="2">Uncharacterized protein</fullName>
    </submittedName>
</protein>
<feature type="region of interest" description="Disordered" evidence="1">
    <location>
        <begin position="1"/>
        <end position="39"/>
    </location>
</feature>
<keyword evidence="3" id="KW-1185">Reference proteome</keyword>
<accession>A0AAD6T4G6</accession>
<evidence type="ECO:0000313" key="2">
    <source>
        <dbReference type="EMBL" id="KAJ7039268.1"/>
    </source>
</evidence>
<evidence type="ECO:0000313" key="3">
    <source>
        <dbReference type="Proteomes" id="UP001218188"/>
    </source>
</evidence>
<organism evidence="2 3">
    <name type="scientific">Mycena alexandri</name>
    <dbReference type="NCBI Taxonomy" id="1745969"/>
    <lineage>
        <taxon>Eukaryota</taxon>
        <taxon>Fungi</taxon>
        <taxon>Dikarya</taxon>
        <taxon>Basidiomycota</taxon>
        <taxon>Agaricomycotina</taxon>
        <taxon>Agaricomycetes</taxon>
        <taxon>Agaricomycetidae</taxon>
        <taxon>Agaricales</taxon>
        <taxon>Marasmiineae</taxon>
        <taxon>Mycenaceae</taxon>
        <taxon>Mycena</taxon>
    </lineage>
</organism>
<proteinExistence type="predicted"/>
<gene>
    <name evidence="2" type="ORF">C8F04DRAFT_323650</name>
</gene>
<evidence type="ECO:0000256" key="1">
    <source>
        <dbReference type="SAM" id="MobiDB-lite"/>
    </source>
</evidence>
<dbReference type="EMBL" id="JARJCM010000028">
    <property type="protein sequence ID" value="KAJ7039268.1"/>
    <property type="molecule type" value="Genomic_DNA"/>
</dbReference>
<name>A0AAD6T4G6_9AGAR</name>
<reference evidence="2" key="1">
    <citation type="submission" date="2023-03" db="EMBL/GenBank/DDBJ databases">
        <title>Massive genome expansion in bonnet fungi (Mycena s.s.) driven by repeated elements and novel gene families across ecological guilds.</title>
        <authorList>
            <consortium name="Lawrence Berkeley National Laboratory"/>
            <person name="Harder C.B."/>
            <person name="Miyauchi S."/>
            <person name="Viragh M."/>
            <person name="Kuo A."/>
            <person name="Thoen E."/>
            <person name="Andreopoulos B."/>
            <person name="Lu D."/>
            <person name="Skrede I."/>
            <person name="Drula E."/>
            <person name="Henrissat B."/>
            <person name="Morin E."/>
            <person name="Kohler A."/>
            <person name="Barry K."/>
            <person name="LaButti K."/>
            <person name="Morin E."/>
            <person name="Salamov A."/>
            <person name="Lipzen A."/>
            <person name="Mereny Z."/>
            <person name="Hegedus B."/>
            <person name="Baldrian P."/>
            <person name="Stursova M."/>
            <person name="Weitz H."/>
            <person name="Taylor A."/>
            <person name="Grigoriev I.V."/>
            <person name="Nagy L.G."/>
            <person name="Martin F."/>
            <person name="Kauserud H."/>
        </authorList>
    </citation>
    <scope>NUCLEOTIDE SEQUENCE</scope>
    <source>
        <strain evidence="2">CBHHK200</strain>
    </source>
</reference>
<sequence>MRARGDGSLWPPSSPTDPMQRDTLGTQSSDAPTPREPSQRAVVMGRWGPPLLLSGGHPALADIRPQILRLTAFLNGGGTIEATPLIQQNLSSALAYLEETRQDLTSPETSVPPVAIPPALQCLEVKRSTNIKINRITTLEVSYEYPLGFVLEYPETSATGSIGHLFRMDPDDWQDPALNIAYSRGGRMGRTVSGAPIKCELLVNGAGERVDCSERHSTCEGSKICPNSNVDNLSIPHSKASRADVQERLRRDREERLQYASPSRDTFLKTLSYIAAIQKLGCGRPLFETTTNFSETEEEMQEARDLYLFQTQRGYRPKEGICEGRVVFDYGDDGRPYISCEHYNPKINKDHLHDGSIGDGSFHVEYMEAIFCGDEQEAARIEESALNLGYGPLTDCSTVANCSQQRAYCPFPHRDEKNQLVQPLMRSLPCSSKFWVYEPKQEFRVECPFVLIVTHGVHPHPVPLPTKTPPKIRAEIFDLLEKLAEDLPDITPRRFIRNPVVQSFLKSKFPFLVSPTLADLHVSLSNRSHIRAFIKQALETHCPFGTGWSGVVNLKAQQDLNLSKEDQYIRRMIAMDVKSSPQHEEDEDNIGDSKDDKIRIIICMTPEASRRLRSTGRYLQSDIAFTRIAAFLEFELACMDRDANTSLIFCRVYLNRQTAAAHQRVFEEIEGIVREDTGESLKWRHLDATSLDTEYGSMVLSWTADQHRGQAKGLGLHLQKLALNKPLKSDLHEPHRNIQDLSPYEHLARLYRICVVHDFRNIKKCAVSEEVRWLMRSLVCIEHDNWERTLAEIREKGGKAGSGEWSNPLILWFNIRRVL</sequence>